<dbReference type="PANTHER" id="PTHR48207:SF3">
    <property type="entry name" value="SUCCINATE--HYDROXYMETHYLGLUTARATE COA-TRANSFERASE"/>
    <property type="match status" value="1"/>
</dbReference>
<evidence type="ECO:0000313" key="3">
    <source>
        <dbReference type="Proteomes" id="UP000219514"/>
    </source>
</evidence>
<evidence type="ECO:0000313" key="2">
    <source>
        <dbReference type="EMBL" id="SNX94648.1"/>
    </source>
</evidence>
<organism evidence="2 3">
    <name type="scientific">Geodermatophilus sabuli</name>
    <dbReference type="NCBI Taxonomy" id="1564158"/>
    <lineage>
        <taxon>Bacteria</taxon>
        <taxon>Bacillati</taxon>
        <taxon>Actinomycetota</taxon>
        <taxon>Actinomycetes</taxon>
        <taxon>Geodermatophilales</taxon>
        <taxon>Geodermatophilaceae</taxon>
        <taxon>Geodermatophilus</taxon>
    </lineage>
</organism>
<dbReference type="EMBL" id="OBDO01000001">
    <property type="protein sequence ID" value="SNX94648.1"/>
    <property type="molecule type" value="Genomic_DNA"/>
</dbReference>
<dbReference type="Pfam" id="PF02515">
    <property type="entry name" value="CoA_transf_3"/>
    <property type="match status" value="1"/>
</dbReference>
<keyword evidence="3" id="KW-1185">Reference proteome</keyword>
<protein>
    <submittedName>
        <fullName evidence="2">Crotonobetainyl-CoA:carnitine CoA-transferase CaiB</fullName>
    </submittedName>
</protein>
<dbReference type="Gene3D" id="3.30.1540.10">
    <property type="entry name" value="formyl-coa transferase, domain 3"/>
    <property type="match status" value="1"/>
</dbReference>
<sequence length="404" mass="43070">MTHPLDGVTVVALEQAVAAPLATRNLADLGARVIKVERVDGGDFARGYDHVVHGTGAHFVWLNRGKESIAVDLKSAEGRAVVRRLVERADVFVQNLAPGAAERLGLGAGELRSARPELVVVNLSGYGTGGPMEQRKAYDMLVQAEAGLISITGTPEAPVKTGIPTADIASGMYAAQAVLAALLRRWRTGEGATVEVSMLEATVEWMGHALYTQMHTGSQPPRMGLSHSSIAPYDAFPTRDGQVLIGVQNDSGWRTLVTEVLGIPELADDPRFATNVQRVRHRAECDALVAARTAQWTTADLDVRLAAAGIPAAQVKELDQVVQHPQLRARDRWRPVGTEHAPVEALLPPATFTDVEARMGDVPALGQHTHALLVESGMDPATADDAISRGVALQAEHCRTAPAL</sequence>
<dbReference type="AlphaFoldDB" id="A0A285E6B4"/>
<dbReference type="InterPro" id="IPR050483">
    <property type="entry name" value="CoA-transferase_III_domain"/>
</dbReference>
<dbReference type="InterPro" id="IPR044855">
    <property type="entry name" value="CoA-Trfase_III_dom3_sf"/>
</dbReference>
<accession>A0A285E6B4</accession>
<dbReference type="RefSeq" id="WP_097203965.1">
    <property type="nucleotide sequence ID" value="NZ_JACHXB010000001.1"/>
</dbReference>
<dbReference type="Proteomes" id="UP000219514">
    <property type="component" value="Unassembled WGS sequence"/>
</dbReference>
<dbReference type="SUPFAM" id="SSF89796">
    <property type="entry name" value="CoA-transferase family III (CaiB/BaiF)"/>
    <property type="match status" value="1"/>
</dbReference>
<reference evidence="2 3" key="1">
    <citation type="submission" date="2017-09" db="EMBL/GenBank/DDBJ databases">
        <authorList>
            <person name="Ehlers B."/>
            <person name="Leendertz F.H."/>
        </authorList>
    </citation>
    <scope>NUCLEOTIDE SEQUENCE [LARGE SCALE GENOMIC DNA]</scope>
    <source>
        <strain evidence="2 3">DSM 46844</strain>
    </source>
</reference>
<dbReference type="InterPro" id="IPR003673">
    <property type="entry name" value="CoA-Trfase_fam_III"/>
</dbReference>
<dbReference type="Gene3D" id="3.40.50.10540">
    <property type="entry name" value="Crotonobetainyl-coa:carnitine coa-transferase, domain 1"/>
    <property type="match status" value="1"/>
</dbReference>
<proteinExistence type="predicted"/>
<evidence type="ECO:0000256" key="1">
    <source>
        <dbReference type="ARBA" id="ARBA00022679"/>
    </source>
</evidence>
<dbReference type="PANTHER" id="PTHR48207">
    <property type="entry name" value="SUCCINATE--HYDROXYMETHYLGLUTARATE COA-TRANSFERASE"/>
    <property type="match status" value="1"/>
</dbReference>
<keyword evidence="1 2" id="KW-0808">Transferase</keyword>
<dbReference type="GO" id="GO:0008410">
    <property type="term" value="F:CoA-transferase activity"/>
    <property type="evidence" value="ECO:0007669"/>
    <property type="project" value="TreeGrafter"/>
</dbReference>
<name>A0A285E6B4_9ACTN</name>
<dbReference type="InterPro" id="IPR023606">
    <property type="entry name" value="CoA-Trfase_III_dom_1_sf"/>
</dbReference>
<gene>
    <name evidence="2" type="ORF">SAMN06893097_101445</name>
</gene>
<dbReference type="OrthoDB" id="9797653at2"/>